<protein>
    <submittedName>
        <fullName evidence="5">OmpH family outer membrane protein</fullName>
    </submittedName>
</protein>
<evidence type="ECO:0000256" key="3">
    <source>
        <dbReference type="SAM" id="MobiDB-lite"/>
    </source>
</evidence>
<dbReference type="AlphaFoldDB" id="A0A5M6D7M3"/>
<dbReference type="Gene3D" id="3.30.910.20">
    <property type="entry name" value="Skp domain"/>
    <property type="match status" value="1"/>
</dbReference>
<dbReference type="GO" id="GO:0005829">
    <property type="term" value="C:cytosol"/>
    <property type="evidence" value="ECO:0007669"/>
    <property type="project" value="TreeGrafter"/>
</dbReference>
<dbReference type="SUPFAM" id="SSF111384">
    <property type="entry name" value="OmpH-like"/>
    <property type="match status" value="1"/>
</dbReference>
<dbReference type="SMART" id="SM00935">
    <property type="entry name" value="OmpH"/>
    <property type="match status" value="1"/>
</dbReference>
<feature type="region of interest" description="Disordered" evidence="3">
    <location>
        <begin position="45"/>
        <end position="69"/>
    </location>
</feature>
<dbReference type="PROSITE" id="PS51257">
    <property type="entry name" value="PROKAR_LIPOPROTEIN"/>
    <property type="match status" value="1"/>
</dbReference>
<comment type="caution">
    <text evidence="5">The sequence shown here is derived from an EMBL/GenBank/DDBJ whole genome shotgun (WGS) entry which is preliminary data.</text>
</comment>
<dbReference type="GO" id="GO:0050821">
    <property type="term" value="P:protein stabilization"/>
    <property type="evidence" value="ECO:0007669"/>
    <property type="project" value="TreeGrafter"/>
</dbReference>
<dbReference type="Pfam" id="PF03938">
    <property type="entry name" value="OmpH"/>
    <property type="match status" value="1"/>
</dbReference>
<evidence type="ECO:0000256" key="1">
    <source>
        <dbReference type="ARBA" id="ARBA00009091"/>
    </source>
</evidence>
<dbReference type="InterPro" id="IPR024930">
    <property type="entry name" value="Skp_dom_sf"/>
</dbReference>
<accession>A0A5M6D7M3</accession>
<reference evidence="5 6" key="1">
    <citation type="submission" date="2019-09" db="EMBL/GenBank/DDBJ databases">
        <title>Genome sequence and assembly of Adhaeribacter sp.</title>
        <authorList>
            <person name="Chhetri G."/>
        </authorList>
    </citation>
    <scope>NUCLEOTIDE SEQUENCE [LARGE SCALE GENOMIC DNA]</scope>
    <source>
        <strain evidence="5 6">DK36</strain>
    </source>
</reference>
<feature type="chain" id="PRO_5024411371" evidence="4">
    <location>
        <begin position="21"/>
        <end position="217"/>
    </location>
</feature>
<comment type="similarity">
    <text evidence="1">Belongs to the Skp family.</text>
</comment>
<keyword evidence="6" id="KW-1185">Reference proteome</keyword>
<dbReference type="Proteomes" id="UP000323426">
    <property type="component" value="Unassembled WGS sequence"/>
</dbReference>
<feature type="compositionally biased region" description="Low complexity" evidence="3">
    <location>
        <begin position="48"/>
        <end position="69"/>
    </location>
</feature>
<organism evidence="5 6">
    <name type="scientific">Adhaeribacter rhizoryzae</name>
    <dbReference type="NCBI Taxonomy" id="2607907"/>
    <lineage>
        <taxon>Bacteria</taxon>
        <taxon>Pseudomonadati</taxon>
        <taxon>Bacteroidota</taxon>
        <taxon>Cytophagia</taxon>
        <taxon>Cytophagales</taxon>
        <taxon>Hymenobacteraceae</taxon>
        <taxon>Adhaeribacter</taxon>
    </lineage>
</organism>
<name>A0A5M6D7M3_9BACT</name>
<dbReference type="GO" id="GO:0051082">
    <property type="term" value="F:unfolded protein binding"/>
    <property type="evidence" value="ECO:0007669"/>
    <property type="project" value="InterPro"/>
</dbReference>
<proteinExistence type="inferred from homology"/>
<dbReference type="RefSeq" id="WP_150090783.1">
    <property type="nucleotide sequence ID" value="NZ_VWSF01000017.1"/>
</dbReference>
<feature type="signal peptide" evidence="4">
    <location>
        <begin position="1"/>
        <end position="20"/>
    </location>
</feature>
<evidence type="ECO:0000256" key="2">
    <source>
        <dbReference type="ARBA" id="ARBA00022729"/>
    </source>
</evidence>
<keyword evidence="2 4" id="KW-0732">Signal</keyword>
<dbReference type="PANTHER" id="PTHR35089">
    <property type="entry name" value="CHAPERONE PROTEIN SKP"/>
    <property type="match status" value="1"/>
</dbReference>
<evidence type="ECO:0000256" key="4">
    <source>
        <dbReference type="SAM" id="SignalP"/>
    </source>
</evidence>
<dbReference type="InterPro" id="IPR005632">
    <property type="entry name" value="Chaperone_Skp"/>
</dbReference>
<evidence type="ECO:0000313" key="5">
    <source>
        <dbReference type="EMBL" id="KAA5542480.1"/>
    </source>
</evidence>
<evidence type="ECO:0000313" key="6">
    <source>
        <dbReference type="Proteomes" id="UP000323426"/>
    </source>
</evidence>
<gene>
    <name evidence="5" type="ORF">F0145_18695</name>
</gene>
<dbReference type="EMBL" id="VWSF01000017">
    <property type="protein sequence ID" value="KAA5542480.1"/>
    <property type="molecule type" value="Genomic_DNA"/>
</dbReference>
<sequence>MKRPFLVLALSLSVAGTTLFTGCQQKGGDAGKTTTPNTAVTADSGAVATTETSATSTPAATATPTTATAPNQKFGYINSAELLKVMPETKRAEANLEAFVKNLEKQFGGLQSEYQTKITEFQSQEKTMVDAVKETRIRALQDLEQRLQQSQVSGQQQVAKKREDLFKPILDKAEKAVKDVGKENGYDYIFDTNTGSFIYAKESHNIMPLVKAKLGIK</sequence>
<dbReference type="PANTHER" id="PTHR35089:SF1">
    <property type="entry name" value="CHAPERONE PROTEIN SKP"/>
    <property type="match status" value="1"/>
</dbReference>